<dbReference type="Proteomes" id="UP000507470">
    <property type="component" value="Unassembled WGS sequence"/>
</dbReference>
<accession>A0A6J8DWX0</accession>
<proteinExistence type="predicted"/>
<dbReference type="AlphaFoldDB" id="A0A6J8DWX0"/>
<gene>
    <name evidence="1" type="ORF">MCOR_45261</name>
</gene>
<keyword evidence="2" id="KW-1185">Reference proteome</keyword>
<sequence length="205" mass="24183">MGFKQNKEKNQLDWDNPQPPVKKGKILKVHPLRGKVMVFVSEVLTGRSSMTELVSRANNNIVRLIPRRREILLKAQIQLEGLFHALGWNKPEKYTLLLIVSPCIFTHWRYQVLLCQYLLNEQLQSHMCLDRKTNEMEQKTETCRPIEFDRRIEVKKRTTGEEPSIPYKRAKRVESSEPLEQMRNVLTYLILTFIWIGRVPKFPAI</sequence>
<evidence type="ECO:0000313" key="2">
    <source>
        <dbReference type="Proteomes" id="UP000507470"/>
    </source>
</evidence>
<dbReference type="EMBL" id="CACVKT020007992">
    <property type="protein sequence ID" value="CAC5412262.1"/>
    <property type="molecule type" value="Genomic_DNA"/>
</dbReference>
<reference evidence="1 2" key="1">
    <citation type="submission" date="2020-06" db="EMBL/GenBank/DDBJ databases">
        <authorList>
            <person name="Li R."/>
            <person name="Bekaert M."/>
        </authorList>
    </citation>
    <scope>NUCLEOTIDE SEQUENCE [LARGE SCALE GENOMIC DNA]</scope>
    <source>
        <strain evidence="2">wild</strain>
    </source>
</reference>
<organism evidence="1 2">
    <name type="scientific">Mytilus coruscus</name>
    <name type="common">Sea mussel</name>
    <dbReference type="NCBI Taxonomy" id="42192"/>
    <lineage>
        <taxon>Eukaryota</taxon>
        <taxon>Metazoa</taxon>
        <taxon>Spiralia</taxon>
        <taxon>Lophotrochozoa</taxon>
        <taxon>Mollusca</taxon>
        <taxon>Bivalvia</taxon>
        <taxon>Autobranchia</taxon>
        <taxon>Pteriomorphia</taxon>
        <taxon>Mytilida</taxon>
        <taxon>Mytiloidea</taxon>
        <taxon>Mytilidae</taxon>
        <taxon>Mytilinae</taxon>
        <taxon>Mytilus</taxon>
    </lineage>
</organism>
<protein>
    <submittedName>
        <fullName evidence="1">Uncharacterized protein</fullName>
    </submittedName>
</protein>
<name>A0A6J8DWX0_MYTCO</name>
<evidence type="ECO:0000313" key="1">
    <source>
        <dbReference type="EMBL" id="CAC5412262.1"/>
    </source>
</evidence>